<keyword evidence="5" id="KW-0521">NADP</keyword>
<evidence type="ECO:0000313" key="10">
    <source>
        <dbReference type="EMBL" id="CAE0404190.1"/>
    </source>
</evidence>
<keyword evidence="7" id="KW-0149">Chlorophyll biosynthesis</keyword>
<feature type="signal peptide" evidence="9">
    <location>
        <begin position="1"/>
        <end position="19"/>
    </location>
</feature>
<dbReference type="Pfam" id="PF00106">
    <property type="entry name" value="adh_short"/>
    <property type="match status" value="1"/>
</dbReference>
<evidence type="ECO:0000256" key="6">
    <source>
        <dbReference type="ARBA" id="ARBA00023002"/>
    </source>
</evidence>
<dbReference type="PANTHER" id="PTHR44419">
    <property type="entry name" value="PROTOCHLOROPHYLLIDE REDUCTASE C, CHLOROPLASTIC"/>
    <property type="match status" value="1"/>
</dbReference>
<dbReference type="InterPro" id="IPR005979">
    <property type="entry name" value="Prochl_reduct"/>
</dbReference>
<keyword evidence="9" id="KW-0732">Signal</keyword>
<gene>
    <name evidence="10" type="ORF">ACOF00016_LOCUS2350</name>
    <name evidence="11" type="ORF">ACOF00016_LOCUS2351</name>
</gene>
<dbReference type="EC" id="1.3.1.33" evidence="3"/>
<dbReference type="GO" id="GO:0016630">
    <property type="term" value="F:protochlorophyllide reductase activity"/>
    <property type="evidence" value="ECO:0007669"/>
    <property type="project" value="UniProtKB-EC"/>
</dbReference>
<dbReference type="AlphaFoldDB" id="A0A6S8IFE3"/>
<dbReference type="PANTHER" id="PTHR44419:SF19">
    <property type="entry name" value="PROTOCHLOROPHYLLIDE REDUCTASE A, CHLOROPLASTIC"/>
    <property type="match status" value="1"/>
</dbReference>
<accession>A0A6S8IFE3</accession>
<keyword evidence="4" id="KW-0602">Photosynthesis</keyword>
<evidence type="ECO:0000256" key="8">
    <source>
        <dbReference type="SAM" id="MobiDB-lite"/>
    </source>
</evidence>
<protein>
    <recommendedName>
        <fullName evidence="3">protochlorophyllide reductase</fullName>
        <ecNumber evidence="3">1.3.1.33</ecNumber>
    </recommendedName>
</protein>
<dbReference type="PRINTS" id="PR00081">
    <property type="entry name" value="GDHRDH"/>
</dbReference>
<dbReference type="SUPFAM" id="SSF51735">
    <property type="entry name" value="NAD(P)-binding Rossmann-fold domains"/>
    <property type="match status" value="1"/>
</dbReference>
<dbReference type="InterPro" id="IPR036291">
    <property type="entry name" value="NAD(P)-bd_dom_sf"/>
</dbReference>
<dbReference type="EMBL" id="HBIM01002688">
    <property type="protein sequence ID" value="CAE0404190.1"/>
    <property type="molecule type" value="Transcribed_RNA"/>
</dbReference>
<name>A0A6S8IFE3_9STRA</name>
<dbReference type="Gene3D" id="3.40.50.720">
    <property type="entry name" value="NAD(P)-binding Rossmann-like Domain"/>
    <property type="match status" value="1"/>
</dbReference>
<evidence type="ECO:0000256" key="2">
    <source>
        <dbReference type="ARBA" id="ARBA00005821"/>
    </source>
</evidence>
<evidence type="ECO:0000256" key="3">
    <source>
        <dbReference type="ARBA" id="ARBA00012006"/>
    </source>
</evidence>
<feature type="compositionally biased region" description="Polar residues" evidence="8">
    <location>
        <begin position="546"/>
        <end position="573"/>
    </location>
</feature>
<dbReference type="GO" id="GO:0015979">
    <property type="term" value="P:photosynthesis"/>
    <property type="evidence" value="ECO:0007669"/>
    <property type="project" value="UniProtKB-KW"/>
</dbReference>
<feature type="chain" id="PRO_5036191411" description="protochlorophyllide reductase" evidence="9">
    <location>
        <begin position="20"/>
        <end position="573"/>
    </location>
</feature>
<comment type="similarity">
    <text evidence="2">Belongs to the short-chain dehydrogenases/reductases (SDR) family. POR subfamily.</text>
</comment>
<evidence type="ECO:0000256" key="5">
    <source>
        <dbReference type="ARBA" id="ARBA00022857"/>
    </source>
</evidence>
<keyword evidence="6" id="KW-0560">Oxidoreductase</keyword>
<evidence type="ECO:0000256" key="7">
    <source>
        <dbReference type="ARBA" id="ARBA00023171"/>
    </source>
</evidence>
<evidence type="ECO:0000256" key="1">
    <source>
        <dbReference type="ARBA" id="ARBA00005173"/>
    </source>
</evidence>
<evidence type="ECO:0000313" key="11">
    <source>
        <dbReference type="EMBL" id="CAE0404191.1"/>
    </source>
</evidence>
<dbReference type="EMBL" id="HBIM01002689">
    <property type="protein sequence ID" value="CAE0404191.1"/>
    <property type="molecule type" value="Transcribed_RNA"/>
</dbReference>
<evidence type="ECO:0000256" key="4">
    <source>
        <dbReference type="ARBA" id="ARBA00022531"/>
    </source>
</evidence>
<comment type="pathway">
    <text evidence="1">Porphyrin-containing compound metabolism; chlorophyll biosynthesis.</text>
</comment>
<feature type="region of interest" description="Disordered" evidence="8">
    <location>
        <begin position="540"/>
        <end position="573"/>
    </location>
</feature>
<organism evidence="10">
    <name type="scientific">Amphora coffeiformis</name>
    <dbReference type="NCBI Taxonomy" id="265554"/>
    <lineage>
        <taxon>Eukaryota</taxon>
        <taxon>Sar</taxon>
        <taxon>Stramenopiles</taxon>
        <taxon>Ochrophyta</taxon>
        <taxon>Bacillariophyta</taxon>
        <taxon>Bacillariophyceae</taxon>
        <taxon>Bacillariophycidae</taxon>
        <taxon>Thalassiophysales</taxon>
        <taxon>Catenulaceae</taxon>
        <taxon>Amphora</taxon>
    </lineage>
</organism>
<sequence>MKTFSLFLFVASLATGTQAFQFMKNWKMPVIDPHEQAVKERFGDKKLVVITGPSSGLGRKTTQALLLTGEYHVIGAVRDLDKMEAVAEIDGLDTDSFTPIHCDLNSFDSVRDFCAKVDDFRLSKPVDRLICNAGIYQPTLPYAKWSADNHEQTMQTNFLSHFLMISLLMKSLMDSTDPRVIMVGSVTGNDNTVGGGGVYPIADLHDLEGFKAGFKNPIAMADGYGFIGAKAYKDSKLCLMMIANLLHTKYNKLTGISFSSMYPGCIAESPLFREKREWFRKYFPVFMKYITGGFVGEWEAGQRLFQVAHDPRCSKSGVYWSWNGGPREGRGKAALEKGGQISGGGGAGGGWDSIFENDQSAKVLDVDTALNLYKYATEITHAEWPDLKQVVSPCPTLKVVGAVTKGMVQREELKRMREMGRPGLNADGTAVTPAEPVKVSKVKKVALVTDRVASGVLKNTVGRVARFAGRRLLGRVPETALQGSYHPAGDQKAVAAPAVEDDLTLETLESYQELLEQEVTLKADAESIVDTEDEALFTKIYDEKNSPQPVNGSSQTGSLSASNSTNVATTASA</sequence>
<dbReference type="InterPro" id="IPR002347">
    <property type="entry name" value="SDR_fam"/>
</dbReference>
<dbReference type="GO" id="GO:0015995">
    <property type="term" value="P:chlorophyll biosynthetic process"/>
    <property type="evidence" value="ECO:0007669"/>
    <property type="project" value="UniProtKB-KW"/>
</dbReference>
<proteinExistence type="inferred from homology"/>
<evidence type="ECO:0000256" key="9">
    <source>
        <dbReference type="SAM" id="SignalP"/>
    </source>
</evidence>
<reference evidence="10" key="1">
    <citation type="submission" date="2021-01" db="EMBL/GenBank/DDBJ databases">
        <authorList>
            <person name="Corre E."/>
            <person name="Pelletier E."/>
            <person name="Niang G."/>
            <person name="Scheremetjew M."/>
            <person name="Finn R."/>
            <person name="Kale V."/>
            <person name="Holt S."/>
            <person name="Cochrane G."/>
            <person name="Meng A."/>
            <person name="Brown T."/>
            <person name="Cohen L."/>
        </authorList>
    </citation>
    <scope>NUCLEOTIDE SEQUENCE</scope>
    <source>
        <strain evidence="10">CCMP127</strain>
    </source>
</reference>